<accession>F8NVR3</accession>
<dbReference type="RefSeq" id="XP_007318243.1">
    <property type="nucleotide sequence ID" value="XM_007318181.1"/>
</dbReference>
<dbReference type="EMBL" id="GL945434">
    <property type="protein sequence ID" value="EGO24224.1"/>
    <property type="molecule type" value="Genomic_DNA"/>
</dbReference>
<dbReference type="GeneID" id="18814928"/>
<dbReference type="AlphaFoldDB" id="F8NVR3"/>
<protein>
    <submittedName>
        <fullName evidence="1">Uncharacterized protein</fullName>
    </submittedName>
</protein>
<dbReference type="KEGG" id="sla:SERLADRAFT_437840"/>
<sequence>MELAQRQECEYGMSRWIKLPMEELGQMAAFVSVSATSWLIKLIDTNNYGDSSQETFPIDIYHPAYVAIERPSLVRPAVALQWHGDGIARDQRVPVVLNPLAIHPPHVVLRTARGSVVWTRFSRSQAVRIAQNPNTIDDGSHDNLIFA</sequence>
<dbReference type="HOGENOM" id="CLU_1769231_0_0_1"/>
<evidence type="ECO:0000313" key="1">
    <source>
        <dbReference type="EMBL" id="EGO24224.1"/>
    </source>
</evidence>
<dbReference type="Proteomes" id="UP000008064">
    <property type="component" value="Unassembled WGS sequence"/>
</dbReference>
<organism>
    <name type="scientific">Serpula lacrymans var. lacrymans (strain S7.9)</name>
    <name type="common">Dry rot fungus</name>
    <dbReference type="NCBI Taxonomy" id="578457"/>
    <lineage>
        <taxon>Eukaryota</taxon>
        <taxon>Fungi</taxon>
        <taxon>Dikarya</taxon>
        <taxon>Basidiomycota</taxon>
        <taxon>Agaricomycotina</taxon>
        <taxon>Agaricomycetes</taxon>
        <taxon>Agaricomycetidae</taxon>
        <taxon>Boletales</taxon>
        <taxon>Coniophorineae</taxon>
        <taxon>Serpulaceae</taxon>
        <taxon>Serpula</taxon>
    </lineage>
</organism>
<proteinExistence type="predicted"/>
<reference evidence="1" key="1">
    <citation type="submission" date="2011-04" db="EMBL/GenBank/DDBJ databases">
        <title>Evolution of plant cell wall degrading machinery underlies the functional diversity of forest fungi.</title>
        <authorList>
            <consortium name="US DOE Joint Genome Institute (JGI-PGF)"/>
            <person name="Eastwood D.C."/>
            <person name="Floudas D."/>
            <person name="Binder M."/>
            <person name="Majcherczyk A."/>
            <person name="Schneider P."/>
            <person name="Aerts A."/>
            <person name="Asiegbu F.O."/>
            <person name="Baker S.E."/>
            <person name="Barry K."/>
            <person name="Bendiksby M."/>
            <person name="Blumentritt M."/>
            <person name="Coutinho P.M."/>
            <person name="Cullen D."/>
            <person name="Cullen D."/>
            <person name="Gathman A."/>
            <person name="Goodell B."/>
            <person name="Henrissat B."/>
            <person name="Ihrmark K."/>
            <person name="Kauserud H."/>
            <person name="Kohler A."/>
            <person name="LaButti K."/>
            <person name="Lapidus A."/>
            <person name="Lavin J.L."/>
            <person name="Lee Y.-H."/>
            <person name="Lindquist E."/>
            <person name="Lilly W."/>
            <person name="Lucas S."/>
            <person name="Morin E."/>
            <person name="Murat C."/>
            <person name="Oguiza J.A."/>
            <person name="Park J."/>
            <person name="Pisabarro A.G."/>
            <person name="Riley R."/>
            <person name="Rosling A."/>
            <person name="Salamov A."/>
            <person name="Schmidt O."/>
            <person name="Schmutz J."/>
            <person name="Skrede I."/>
            <person name="Stenlid J."/>
            <person name="Wiebenga A."/>
            <person name="Xie X."/>
            <person name="Kues U."/>
            <person name="Hibbett D.S."/>
            <person name="Hoffmeister D."/>
            <person name="Hogberg N."/>
            <person name="Martin F."/>
            <person name="Grigoriev I.V."/>
            <person name="Watkinson S.C."/>
        </authorList>
    </citation>
    <scope>NUCLEOTIDE SEQUENCE</scope>
    <source>
        <strain evidence="1">S7.9</strain>
    </source>
</reference>
<name>F8NVR3_SERL9</name>
<gene>
    <name evidence="1" type="ORF">SERLADRAFT_437840</name>
</gene>